<keyword evidence="16 25" id="KW-1133">Transmembrane helix</keyword>
<dbReference type="InterPro" id="IPR013783">
    <property type="entry name" value="Ig-like_fold"/>
</dbReference>
<keyword evidence="18" id="KW-0829">Tyrosine-protein kinase</keyword>
<dbReference type="InterPro" id="IPR052307">
    <property type="entry name" value="EJ_Adhesion_Regulator"/>
</dbReference>
<feature type="domain" description="Ig-like" evidence="27">
    <location>
        <begin position="29"/>
        <end position="141"/>
    </location>
</feature>
<evidence type="ECO:0000256" key="9">
    <source>
        <dbReference type="ARBA" id="ARBA00022729"/>
    </source>
</evidence>
<feature type="chain" id="PRO_5043619577" description="receptor protein-tyrosine kinase" evidence="26">
    <location>
        <begin position="24"/>
        <end position="357"/>
    </location>
</feature>
<evidence type="ECO:0000256" key="13">
    <source>
        <dbReference type="ARBA" id="ARBA00022840"/>
    </source>
</evidence>
<evidence type="ECO:0000256" key="22">
    <source>
        <dbReference type="ARBA" id="ARBA00023319"/>
    </source>
</evidence>
<dbReference type="InterPro" id="IPR036179">
    <property type="entry name" value="Ig-like_dom_sf"/>
</dbReference>
<dbReference type="GO" id="GO:0050839">
    <property type="term" value="F:cell adhesion molecule binding"/>
    <property type="evidence" value="ECO:0007669"/>
    <property type="project" value="TreeGrafter"/>
</dbReference>
<evidence type="ECO:0000313" key="29">
    <source>
        <dbReference type="Proteomes" id="UP001066276"/>
    </source>
</evidence>
<dbReference type="InterPro" id="IPR007110">
    <property type="entry name" value="Ig-like_dom"/>
</dbReference>
<evidence type="ECO:0000256" key="16">
    <source>
        <dbReference type="ARBA" id="ARBA00022989"/>
    </source>
</evidence>
<dbReference type="PROSITE" id="PS50835">
    <property type="entry name" value="IG_LIKE"/>
    <property type="match status" value="2"/>
</dbReference>
<protein>
    <recommendedName>
        <fullName evidence="3">receptor protein-tyrosine kinase</fullName>
        <ecNumber evidence="3">2.7.10.1</ecNumber>
    </recommendedName>
</protein>
<comment type="caution">
    <text evidence="28">The sequence shown here is derived from an EMBL/GenBank/DDBJ whole genome shotgun (WGS) entry which is preliminary data.</text>
</comment>
<dbReference type="GO" id="GO:0016323">
    <property type="term" value="C:basolateral plasma membrane"/>
    <property type="evidence" value="ECO:0007669"/>
    <property type="project" value="UniProtKB-SubCell"/>
</dbReference>
<evidence type="ECO:0000313" key="28">
    <source>
        <dbReference type="EMBL" id="KAJ1119467.1"/>
    </source>
</evidence>
<dbReference type="InterPro" id="IPR003598">
    <property type="entry name" value="Ig_sub2"/>
</dbReference>
<dbReference type="PANTHER" id="PTHR44468">
    <property type="entry name" value="COXSACKIEVIRUS AND ADENOVIRUS RECEPTOR-RELATED"/>
    <property type="match status" value="1"/>
</dbReference>
<dbReference type="InterPro" id="IPR003599">
    <property type="entry name" value="Ig_sub"/>
</dbReference>
<dbReference type="Pfam" id="PF21314">
    <property type="entry name" value="TM_ErbB1"/>
    <property type="match status" value="1"/>
</dbReference>
<keyword evidence="7" id="KW-0808">Transferase</keyword>
<dbReference type="InterPro" id="IPR049328">
    <property type="entry name" value="TM_ErbB1"/>
</dbReference>
<dbReference type="GO" id="GO:0034109">
    <property type="term" value="P:homotypic cell-cell adhesion"/>
    <property type="evidence" value="ECO:0007669"/>
    <property type="project" value="TreeGrafter"/>
</dbReference>
<dbReference type="Gene3D" id="2.60.40.10">
    <property type="entry name" value="Immunoglobulins"/>
    <property type="match status" value="2"/>
</dbReference>
<feature type="domain" description="Ig-like" evidence="27">
    <location>
        <begin position="144"/>
        <end position="228"/>
    </location>
</feature>
<evidence type="ECO:0000256" key="6">
    <source>
        <dbReference type="ARBA" id="ARBA00022553"/>
    </source>
</evidence>
<dbReference type="GO" id="GO:0005912">
    <property type="term" value="C:adherens junction"/>
    <property type="evidence" value="ECO:0007669"/>
    <property type="project" value="UniProtKB-SubCell"/>
</dbReference>
<evidence type="ECO:0000259" key="27">
    <source>
        <dbReference type="PROSITE" id="PS50835"/>
    </source>
</evidence>
<gene>
    <name evidence="28" type="ORF">NDU88_007652</name>
</gene>
<evidence type="ECO:0000256" key="1">
    <source>
        <dbReference type="ARBA" id="ARBA00004435"/>
    </source>
</evidence>
<evidence type="ECO:0000256" key="11">
    <source>
        <dbReference type="ARBA" id="ARBA00022741"/>
    </source>
</evidence>
<evidence type="ECO:0000256" key="10">
    <source>
        <dbReference type="ARBA" id="ARBA00022737"/>
    </source>
</evidence>
<evidence type="ECO:0000256" key="26">
    <source>
        <dbReference type="SAM" id="SignalP"/>
    </source>
</evidence>
<dbReference type="Pfam" id="PF07686">
    <property type="entry name" value="V-set"/>
    <property type="match status" value="1"/>
</dbReference>
<comment type="subcellular location">
    <subcellularLocation>
        <location evidence="23">Basolateral cell membrane</location>
        <topology evidence="23">Single-pass type I membrane protein</topology>
    </subcellularLocation>
    <subcellularLocation>
        <location evidence="2">Cell junction</location>
        <location evidence="2">Adherens junction</location>
    </subcellularLocation>
    <subcellularLocation>
        <location evidence="1">Cell junction</location>
        <location evidence="1">Tight junction</location>
    </subcellularLocation>
</comment>
<keyword evidence="22" id="KW-0393">Immunoglobulin domain</keyword>
<dbReference type="InterPro" id="IPR044912">
    <property type="entry name" value="Egfr_JX_dom"/>
</dbReference>
<dbReference type="GO" id="GO:0014704">
    <property type="term" value="C:intercalated disc"/>
    <property type="evidence" value="ECO:0007669"/>
    <property type="project" value="TreeGrafter"/>
</dbReference>
<keyword evidence="19" id="KW-1015">Disulfide bond</keyword>
<dbReference type="Proteomes" id="UP001066276">
    <property type="component" value="Chromosome 8"/>
</dbReference>
<keyword evidence="9 26" id="KW-0732">Signal</keyword>
<dbReference type="SUPFAM" id="SSF48726">
    <property type="entry name" value="Immunoglobulin"/>
    <property type="match status" value="2"/>
</dbReference>
<keyword evidence="12" id="KW-0418">Kinase</keyword>
<feature type="signal peptide" evidence="26">
    <location>
        <begin position="1"/>
        <end position="23"/>
    </location>
</feature>
<keyword evidence="29" id="KW-1185">Reference proteome</keyword>
<dbReference type="GO" id="GO:0005923">
    <property type="term" value="C:bicellular tight junction"/>
    <property type="evidence" value="ECO:0007669"/>
    <property type="project" value="UniProtKB-SubCell"/>
</dbReference>
<feature type="region of interest" description="Disordered" evidence="24">
    <location>
        <begin position="272"/>
        <end position="293"/>
    </location>
</feature>
<keyword evidence="14" id="KW-0130">Cell adhesion</keyword>
<evidence type="ECO:0000256" key="2">
    <source>
        <dbReference type="ARBA" id="ARBA00004536"/>
    </source>
</evidence>
<evidence type="ECO:0000256" key="18">
    <source>
        <dbReference type="ARBA" id="ARBA00023137"/>
    </source>
</evidence>
<evidence type="ECO:0000256" key="20">
    <source>
        <dbReference type="ARBA" id="ARBA00023170"/>
    </source>
</evidence>
<dbReference type="Gene3D" id="6.10.250.2930">
    <property type="match status" value="1"/>
</dbReference>
<dbReference type="SMART" id="SM00406">
    <property type="entry name" value="IGv"/>
    <property type="match status" value="1"/>
</dbReference>
<dbReference type="SMART" id="SM00408">
    <property type="entry name" value="IGc2"/>
    <property type="match status" value="2"/>
</dbReference>
<evidence type="ECO:0000256" key="23">
    <source>
        <dbReference type="ARBA" id="ARBA00023768"/>
    </source>
</evidence>
<evidence type="ECO:0000256" key="17">
    <source>
        <dbReference type="ARBA" id="ARBA00023136"/>
    </source>
</evidence>
<keyword evidence="6" id="KW-0597">Phosphoprotein</keyword>
<keyword evidence="8 25" id="KW-0812">Transmembrane</keyword>
<evidence type="ECO:0000256" key="8">
    <source>
        <dbReference type="ARBA" id="ARBA00022692"/>
    </source>
</evidence>
<dbReference type="AlphaFoldDB" id="A0AAV7NWL6"/>
<feature type="compositionally biased region" description="Polar residues" evidence="24">
    <location>
        <begin position="348"/>
        <end position="357"/>
    </location>
</feature>
<keyword evidence="5" id="KW-1003">Cell membrane</keyword>
<keyword evidence="13" id="KW-0067">ATP-binding</keyword>
<keyword evidence="21" id="KW-0325">Glycoprotein</keyword>
<evidence type="ECO:0000256" key="24">
    <source>
        <dbReference type="SAM" id="MobiDB-lite"/>
    </source>
</evidence>
<feature type="compositionally biased region" description="Basic and acidic residues" evidence="24">
    <location>
        <begin position="272"/>
        <end position="282"/>
    </location>
</feature>
<evidence type="ECO:0000256" key="4">
    <source>
        <dbReference type="ARBA" id="ARBA00022427"/>
    </source>
</evidence>
<evidence type="ECO:0000256" key="3">
    <source>
        <dbReference type="ARBA" id="ARBA00011902"/>
    </source>
</evidence>
<evidence type="ECO:0000256" key="19">
    <source>
        <dbReference type="ARBA" id="ARBA00023157"/>
    </source>
</evidence>
<keyword evidence="17 25" id="KW-0472">Membrane</keyword>
<keyword evidence="20" id="KW-0675">Receptor</keyword>
<dbReference type="PANTHER" id="PTHR44468:SF3">
    <property type="entry name" value="COXSACKIEVIRUS AND ADENOVIRUS RECEPTOR"/>
    <property type="match status" value="1"/>
</dbReference>
<dbReference type="EMBL" id="JANPWB010000012">
    <property type="protein sequence ID" value="KAJ1119467.1"/>
    <property type="molecule type" value="Genomic_DNA"/>
</dbReference>
<dbReference type="Pfam" id="PF13927">
    <property type="entry name" value="Ig_3"/>
    <property type="match status" value="1"/>
</dbReference>
<keyword evidence="11" id="KW-0547">Nucleotide-binding</keyword>
<evidence type="ECO:0000256" key="14">
    <source>
        <dbReference type="ARBA" id="ARBA00022889"/>
    </source>
</evidence>
<dbReference type="EC" id="2.7.10.1" evidence="3"/>
<sequence>MGTLAPLFPLAALLLATAGMTLSLKINTPEQDKFEKAQEDSVRLPCTFELAPGDNGTLIIEWILLPKDNLQSDKTILQFYGGAISSDSGMSSRVHFTSADPRDGDGSMEITGLKLSDSGSYQCRVSKFPGGDNKKLLLTVSVKPGRMKCYADGVTEIGRDIKLKCESEGTPPLIYSWQRMTGNKRLPAATNPELGVLLFKNASEEFSGTYKCTAENRVGSDSCLLVLTVYHPSNVAGTIAGAVIGTLLALLLVALIIFCCCRKQKEKKYEKEVHHEIREDVAPPKSRTSTARSFIGSNHSSLGSLSPSNMDGYAKAQYSHIPTEEFERPPSSAPNYSTSKYNPLPVNSHKNSGITVV</sequence>
<proteinExistence type="predicted"/>
<name>A0AAV7NWL6_PLEWA</name>
<evidence type="ECO:0000256" key="25">
    <source>
        <dbReference type="SAM" id="Phobius"/>
    </source>
</evidence>
<organism evidence="28 29">
    <name type="scientific">Pleurodeles waltl</name>
    <name type="common">Iberian ribbed newt</name>
    <dbReference type="NCBI Taxonomy" id="8319"/>
    <lineage>
        <taxon>Eukaryota</taxon>
        <taxon>Metazoa</taxon>
        <taxon>Chordata</taxon>
        <taxon>Craniata</taxon>
        <taxon>Vertebrata</taxon>
        <taxon>Euteleostomi</taxon>
        <taxon>Amphibia</taxon>
        <taxon>Batrachia</taxon>
        <taxon>Caudata</taxon>
        <taxon>Salamandroidea</taxon>
        <taxon>Salamandridae</taxon>
        <taxon>Pleurodelinae</taxon>
        <taxon>Pleurodeles</taxon>
    </lineage>
</organism>
<keyword evidence="4" id="KW-0796">Tight junction</keyword>
<feature type="region of interest" description="Disordered" evidence="24">
    <location>
        <begin position="319"/>
        <end position="357"/>
    </location>
</feature>
<keyword evidence="10" id="KW-0677">Repeat</keyword>
<accession>A0AAV7NWL6</accession>
<evidence type="ECO:0000256" key="12">
    <source>
        <dbReference type="ARBA" id="ARBA00022777"/>
    </source>
</evidence>
<dbReference type="GO" id="GO:0004714">
    <property type="term" value="F:transmembrane receptor protein tyrosine kinase activity"/>
    <property type="evidence" value="ECO:0007669"/>
    <property type="project" value="UniProtKB-EC"/>
</dbReference>
<keyword evidence="15" id="KW-0965">Cell junction</keyword>
<evidence type="ECO:0000256" key="21">
    <source>
        <dbReference type="ARBA" id="ARBA00023180"/>
    </source>
</evidence>
<evidence type="ECO:0000256" key="7">
    <source>
        <dbReference type="ARBA" id="ARBA00022679"/>
    </source>
</evidence>
<evidence type="ECO:0000256" key="5">
    <source>
        <dbReference type="ARBA" id="ARBA00022475"/>
    </source>
</evidence>
<evidence type="ECO:0000256" key="15">
    <source>
        <dbReference type="ARBA" id="ARBA00022949"/>
    </source>
</evidence>
<feature type="transmembrane region" description="Helical" evidence="25">
    <location>
        <begin position="239"/>
        <end position="261"/>
    </location>
</feature>
<dbReference type="GO" id="GO:0005524">
    <property type="term" value="F:ATP binding"/>
    <property type="evidence" value="ECO:0007669"/>
    <property type="project" value="UniProtKB-KW"/>
</dbReference>
<dbReference type="InterPro" id="IPR013106">
    <property type="entry name" value="Ig_V-set"/>
</dbReference>
<dbReference type="SMART" id="SM00409">
    <property type="entry name" value="IG"/>
    <property type="match status" value="2"/>
</dbReference>
<reference evidence="28" key="1">
    <citation type="journal article" date="2022" name="bioRxiv">
        <title>Sequencing and chromosome-scale assembly of the giantPleurodeles waltlgenome.</title>
        <authorList>
            <person name="Brown T."/>
            <person name="Elewa A."/>
            <person name="Iarovenko S."/>
            <person name="Subramanian E."/>
            <person name="Araus A.J."/>
            <person name="Petzold A."/>
            <person name="Susuki M."/>
            <person name="Suzuki K.-i.T."/>
            <person name="Hayashi T."/>
            <person name="Toyoda A."/>
            <person name="Oliveira C."/>
            <person name="Osipova E."/>
            <person name="Leigh N.D."/>
            <person name="Simon A."/>
            <person name="Yun M.H."/>
        </authorList>
    </citation>
    <scope>NUCLEOTIDE SEQUENCE</scope>
    <source>
        <strain evidence="28">20211129_DDA</strain>
        <tissue evidence="28">Liver</tissue>
    </source>
</reference>